<dbReference type="Proteomes" id="UP000272942">
    <property type="component" value="Unassembled WGS sequence"/>
</dbReference>
<accession>A0A3P8HQJ3</accession>
<name>A0A3P8HQJ3_9TREM</name>
<dbReference type="AlphaFoldDB" id="A0A3P8HQJ3"/>
<evidence type="ECO:0000313" key="1">
    <source>
        <dbReference type="EMBL" id="VDP96601.1"/>
    </source>
</evidence>
<evidence type="ECO:0000313" key="2">
    <source>
        <dbReference type="Proteomes" id="UP000272942"/>
    </source>
</evidence>
<gene>
    <name evidence="1" type="ORF">ECPE_LOCUS18557</name>
</gene>
<sequence length="84" mass="8419">MGKEVPNLNNGADVPIGGKLNVNGLVGTVGIPGAGTEVLDSEVEVAMKGDDTGAVVVSSLFGPFSLENGTFLGCVIPSSPFLDE</sequence>
<dbReference type="EMBL" id="UZAN01080949">
    <property type="protein sequence ID" value="VDP96601.1"/>
    <property type="molecule type" value="Genomic_DNA"/>
</dbReference>
<organism evidence="1 2">
    <name type="scientific">Echinostoma caproni</name>
    <dbReference type="NCBI Taxonomy" id="27848"/>
    <lineage>
        <taxon>Eukaryota</taxon>
        <taxon>Metazoa</taxon>
        <taxon>Spiralia</taxon>
        <taxon>Lophotrochozoa</taxon>
        <taxon>Platyhelminthes</taxon>
        <taxon>Trematoda</taxon>
        <taxon>Digenea</taxon>
        <taxon>Plagiorchiida</taxon>
        <taxon>Echinostomata</taxon>
        <taxon>Echinostomatoidea</taxon>
        <taxon>Echinostomatidae</taxon>
        <taxon>Echinostoma</taxon>
    </lineage>
</organism>
<reference evidence="1 2" key="1">
    <citation type="submission" date="2018-11" db="EMBL/GenBank/DDBJ databases">
        <authorList>
            <consortium name="Pathogen Informatics"/>
        </authorList>
    </citation>
    <scope>NUCLEOTIDE SEQUENCE [LARGE SCALE GENOMIC DNA]</scope>
    <source>
        <strain evidence="1 2">Egypt</strain>
    </source>
</reference>
<keyword evidence="2" id="KW-1185">Reference proteome</keyword>
<proteinExistence type="predicted"/>
<protein>
    <submittedName>
        <fullName evidence="1">Uncharacterized protein</fullName>
    </submittedName>
</protein>